<keyword evidence="1" id="KW-0732">Signal</keyword>
<keyword evidence="3" id="KW-1185">Reference proteome</keyword>
<dbReference type="EMBL" id="CP001291">
    <property type="protein sequence ID" value="ACK72786.1"/>
    <property type="molecule type" value="Genomic_DNA"/>
</dbReference>
<accession>B7K917</accession>
<evidence type="ECO:0000256" key="1">
    <source>
        <dbReference type="SAM" id="SignalP"/>
    </source>
</evidence>
<dbReference type="HOGENOM" id="CLU_1683650_0_0_3"/>
<protein>
    <submittedName>
        <fullName evidence="2">Uncharacterized protein</fullName>
    </submittedName>
</protein>
<dbReference type="RefSeq" id="WP_015956370.1">
    <property type="nucleotide sequence ID" value="NC_011729.1"/>
</dbReference>
<evidence type="ECO:0000313" key="2">
    <source>
        <dbReference type="EMBL" id="ACK72786.1"/>
    </source>
</evidence>
<dbReference type="KEGG" id="cyc:PCC7424_4422"/>
<gene>
    <name evidence="2" type="ordered locus">PCC7424_4422</name>
</gene>
<evidence type="ECO:0000313" key="3">
    <source>
        <dbReference type="Proteomes" id="UP000002384"/>
    </source>
</evidence>
<feature type="signal peptide" evidence="1">
    <location>
        <begin position="1"/>
        <end position="28"/>
    </location>
</feature>
<dbReference type="AlphaFoldDB" id="B7K917"/>
<dbReference type="Proteomes" id="UP000002384">
    <property type="component" value="Chromosome"/>
</dbReference>
<proteinExistence type="predicted"/>
<organism evidence="2 3">
    <name type="scientific">Gloeothece citriformis (strain PCC 7424)</name>
    <name type="common">Cyanothece sp. (strain PCC 7424)</name>
    <dbReference type="NCBI Taxonomy" id="65393"/>
    <lineage>
        <taxon>Bacteria</taxon>
        <taxon>Bacillati</taxon>
        <taxon>Cyanobacteriota</taxon>
        <taxon>Cyanophyceae</taxon>
        <taxon>Oscillatoriophycideae</taxon>
        <taxon>Chroococcales</taxon>
        <taxon>Aphanothecaceae</taxon>
        <taxon>Gloeothece</taxon>
        <taxon>Gloeothece citriformis</taxon>
    </lineage>
</organism>
<name>B7K917_GLOC7</name>
<reference evidence="3" key="1">
    <citation type="journal article" date="2011" name="MBio">
        <title>Novel metabolic attributes of the genus Cyanothece, comprising a group of unicellular nitrogen-fixing Cyanobacteria.</title>
        <authorList>
            <person name="Bandyopadhyay A."/>
            <person name="Elvitigala T."/>
            <person name="Welsh E."/>
            <person name="Stockel J."/>
            <person name="Liberton M."/>
            <person name="Min H."/>
            <person name="Sherman L.A."/>
            <person name="Pakrasi H.B."/>
        </authorList>
    </citation>
    <scope>NUCLEOTIDE SEQUENCE [LARGE SCALE GENOMIC DNA]</scope>
    <source>
        <strain evidence="3">PCC 7424</strain>
    </source>
</reference>
<feature type="chain" id="PRO_5002856330" evidence="1">
    <location>
        <begin position="29"/>
        <end position="153"/>
    </location>
</feature>
<sequence length="153" mass="16675">MKKIVSALLLALCLCAVVVTGFPQKAFAAHAYLTIKDIQCPTVSDGYFVRYILSWKSEEEVPSIPEVNEMTKFWPSTSSDGDCGPGTNRVINVNQKFQFPVDLDMELEPAVGEGSTPLSHSIIPATQNYEGTTTATNNGGGYKTIINYSVTFE</sequence>